<feature type="domain" description="DUF6285" evidence="1">
    <location>
        <begin position="28"/>
        <end position="114"/>
    </location>
</feature>
<dbReference type="Proteomes" id="UP000249061">
    <property type="component" value="Unassembled WGS sequence"/>
</dbReference>
<gene>
    <name evidence="2" type="ORF">DI536_23515</name>
</gene>
<reference evidence="2 3" key="1">
    <citation type="submission" date="2017-08" db="EMBL/GenBank/DDBJ databases">
        <title>Infants hospitalized years apart are colonized by the same room-sourced microbial strains.</title>
        <authorList>
            <person name="Brooks B."/>
            <person name="Olm M.R."/>
            <person name="Firek B.A."/>
            <person name="Baker R."/>
            <person name="Thomas B.C."/>
            <person name="Morowitz M.J."/>
            <person name="Banfield J.F."/>
        </authorList>
    </citation>
    <scope>NUCLEOTIDE SEQUENCE [LARGE SCALE GENOMIC DNA]</scope>
    <source>
        <strain evidence="2">S2_003_000_R2_14</strain>
    </source>
</reference>
<comment type="caution">
    <text evidence="2">The sequence shown here is derived from an EMBL/GenBank/DDBJ whole genome shotgun (WGS) entry which is preliminary data.</text>
</comment>
<dbReference type="Pfam" id="PF19802">
    <property type="entry name" value="DUF6285"/>
    <property type="match status" value="1"/>
</dbReference>
<sequence>MQDRPDHPTLLDAIATFLMGDVAPKLEADKALQFRVLIAANLATVVANEARTANTRASAETERLVTLLGHPGSLADLNAELARKLRAGEALDAATLGHLLKTARETLEVTNPRFELD</sequence>
<dbReference type="AlphaFoldDB" id="A0A2W5TBW5"/>
<dbReference type="EMBL" id="QFQP01000023">
    <property type="protein sequence ID" value="PZR08865.1"/>
    <property type="molecule type" value="Genomic_DNA"/>
</dbReference>
<organism evidence="2 3">
    <name type="scientific">Archangium gephyra</name>
    <dbReference type="NCBI Taxonomy" id="48"/>
    <lineage>
        <taxon>Bacteria</taxon>
        <taxon>Pseudomonadati</taxon>
        <taxon>Myxococcota</taxon>
        <taxon>Myxococcia</taxon>
        <taxon>Myxococcales</taxon>
        <taxon>Cystobacterineae</taxon>
        <taxon>Archangiaceae</taxon>
        <taxon>Archangium</taxon>
    </lineage>
</organism>
<evidence type="ECO:0000313" key="2">
    <source>
        <dbReference type="EMBL" id="PZR08865.1"/>
    </source>
</evidence>
<dbReference type="InterPro" id="IPR046252">
    <property type="entry name" value="DUF6285"/>
</dbReference>
<name>A0A2W5TBW5_9BACT</name>
<evidence type="ECO:0000313" key="3">
    <source>
        <dbReference type="Proteomes" id="UP000249061"/>
    </source>
</evidence>
<protein>
    <recommendedName>
        <fullName evidence="1">DUF6285 domain-containing protein</fullName>
    </recommendedName>
</protein>
<accession>A0A2W5TBW5</accession>
<evidence type="ECO:0000259" key="1">
    <source>
        <dbReference type="Pfam" id="PF19802"/>
    </source>
</evidence>
<proteinExistence type="predicted"/>